<evidence type="ECO:0000313" key="1">
    <source>
        <dbReference type="EMBL" id="HIY73804.1"/>
    </source>
</evidence>
<dbReference type="AlphaFoldDB" id="A0A9D1Z4A0"/>
<reference evidence="1" key="1">
    <citation type="journal article" date="2021" name="PeerJ">
        <title>Extensive microbial diversity within the chicken gut microbiome revealed by metagenomics and culture.</title>
        <authorList>
            <person name="Gilroy R."/>
            <person name="Ravi A."/>
            <person name="Getino M."/>
            <person name="Pursley I."/>
            <person name="Horton D.L."/>
            <person name="Alikhan N.F."/>
            <person name="Baker D."/>
            <person name="Gharbi K."/>
            <person name="Hall N."/>
            <person name="Watson M."/>
            <person name="Adriaenssens E.M."/>
            <person name="Foster-Nyarko E."/>
            <person name="Jarju S."/>
            <person name="Secka A."/>
            <person name="Antonio M."/>
            <person name="Oren A."/>
            <person name="Chaudhuri R.R."/>
            <person name="La Ragione R."/>
            <person name="Hildebrand F."/>
            <person name="Pallen M.J."/>
        </authorList>
    </citation>
    <scope>NUCLEOTIDE SEQUENCE</scope>
    <source>
        <strain evidence="1">CHK33-7979</strain>
    </source>
</reference>
<proteinExistence type="predicted"/>
<gene>
    <name evidence="1" type="ORF">H9826_07510</name>
</gene>
<sequence>MEQDFYLPVLSHYENDNGWSGSRGLLCYEIEKPKEGTLRVVIWQGPFCRQYAREEGEATFPVSEEGIAAMRAWLLEQADAMNTHPPRTAEECRAWYEKVANGHTQQEE</sequence>
<dbReference type="EMBL" id="DXCX01000077">
    <property type="protein sequence ID" value="HIY73804.1"/>
    <property type="molecule type" value="Genomic_DNA"/>
</dbReference>
<name>A0A9D1Z4A0_9FIRM</name>
<organism evidence="1 2">
    <name type="scientific">Candidatus Intestinimonas merdavium</name>
    <dbReference type="NCBI Taxonomy" id="2838622"/>
    <lineage>
        <taxon>Bacteria</taxon>
        <taxon>Bacillati</taxon>
        <taxon>Bacillota</taxon>
        <taxon>Clostridia</taxon>
        <taxon>Eubacteriales</taxon>
        <taxon>Intestinimonas</taxon>
    </lineage>
</organism>
<dbReference type="Proteomes" id="UP000886824">
    <property type="component" value="Unassembled WGS sequence"/>
</dbReference>
<evidence type="ECO:0000313" key="2">
    <source>
        <dbReference type="Proteomes" id="UP000886824"/>
    </source>
</evidence>
<comment type="caution">
    <text evidence="1">The sequence shown here is derived from an EMBL/GenBank/DDBJ whole genome shotgun (WGS) entry which is preliminary data.</text>
</comment>
<reference evidence="1" key="2">
    <citation type="submission" date="2021-04" db="EMBL/GenBank/DDBJ databases">
        <authorList>
            <person name="Gilroy R."/>
        </authorList>
    </citation>
    <scope>NUCLEOTIDE SEQUENCE</scope>
    <source>
        <strain evidence="1">CHK33-7979</strain>
    </source>
</reference>
<protein>
    <submittedName>
        <fullName evidence="1">Uncharacterized protein</fullName>
    </submittedName>
</protein>
<accession>A0A9D1Z4A0</accession>